<accession>A0A2N8KZ94</accession>
<sequence length="421" mass="42762">MGSAPIHQQQSAGPVADLRLLLMTTLLSARPSRALSRLRRALPLITLLALGAGLLCSGQAQAQSYQVQSLSQNGAFTYALNARGQVSGSLLDNNGIYQAFLTGPNGQGLLTMTQLPGDATGNAINFSGQIAGEVITGMNPSRVEAFVTDAQGQNARLLGGIGGNVTTARGINDSGTVIGMGRDGSGSTKFHALRWQANSTEAERLLTLGGNTSSAQAINGSGLIVGNSGLSDGSVHAVIWGLNGATITDLGTLGGFSSSALALNQIAQVAGTSRVADGSLHAFITGAGAQGMSDLGTLGWVHSQASFINNAGIVAGNLFNGTDGASYIAGHAFITGANGQGMVDLNSLVSVGEGLYLNEVWGLNDAGQLLVSDQNGLSYLLTPVPEAASSAMLLGGLLMLALLARQRRGDTRATALKSMQA</sequence>
<comment type="caution">
    <text evidence="2">The sequence shown here is derived from an EMBL/GenBank/DDBJ whole genome shotgun (WGS) entry which is preliminary data.</text>
</comment>
<reference evidence="2 3" key="1">
    <citation type="submission" date="2018-01" db="EMBL/GenBank/DDBJ databases">
        <title>Draft genome sequence of Paucibacter aquatile CR182 isolated from freshwater of the Nakdong River.</title>
        <authorList>
            <person name="Choi A."/>
            <person name="Chung E.J."/>
        </authorList>
    </citation>
    <scope>NUCLEOTIDE SEQUENCE [LARGE SCALE GENOMIC DNA]</scope>
    <source>
        <strain evidence="2 3">CR182</strain>
    </source>
</reference>
<organism evidence="2 3">
    <name type="scientific">Kinneretia aquatilis</name>
    <dbReference type="NCBI Taxonomy" id="2070761"/>
    <lineage>
        <taxon>Bacteria</taxon>
        <taxon>Pseudomonadati</taxon>
        <taxon>Pseudomonadota</taxon>
        <taxon>Betaproteobacteria</taxon>
        <taxon>Burkholderiales</taxon>
        <taxon>Sphaerotilaceae</taxon>
        <taxon>Roseateles</taxon>
    </lineage>
</organism>
<keyword evidence="1" id="KW-1133">Transmembrane helix</keyword>
<proteinExistence type="predicted"/>
<evidence type="ECO:0000256" key="1">
    <source>
        <dbReference type="SAM" id="Phobius"/>
    </source>
</evidence>
<dbReference type="AlphaFoldDB" id="A0A2N8KZ94"/>
<dbReference type="InterPro" id="IPR014262">
    <property type="entry name" value="HAF_rpt"/>
</dbReference>
<feature type="transmembrane region" description="Helical" evidence="1">
    <location>
        <begin position="387"/>
        <end position="404"/>
    </location>
</feature>
<protein>
    <recommendedName>
        <fullName evidence="4">HAF repeat-containing protein</fullName>
    </recommendedName>
</protein>
<keyword evidence="3" id="KW-1185">Reference proteome</keyword>
<dbReference type="Proteomes" id="UP000235916">
    <property type="component" value="Unassembled WGS sequence"/>
</dbReference>
<name>A0A2N8KZ94_9BURK</name>
<keyword evidence="1" id="KW-0812">Transmembrane</keyword>
<dbReference type="EMBL" id="POSP01000003">
    <property type="protein sequence ID" value="PND38765.1"/>
    <property type="molecule type" value="Genomic_DNA"/>
</dbReference>
<evidence type="ECO:0000313" key="3">
    <source>
        <dbReference type="Proteomes" id="UP000235916"/>
    </source>
</evidence>
<gene>
    <name evidence="2" type="ORF">C1O66_15365</name>
</gene>
<keyword evidence="1" id="KW-0472">Membrane</keyword>
<evidence type="ECO:0008006" key="4">
    <source>
        <dbReference type="Google" id="ProtNLM"/>
    </source>
</evidence>
<evidence type="ECO:0000313" key="2">
    <source>
        <dbReference type="EMBL" id="PND38765.1"/>
    </source>
</evidence>
<dbReference type="NCBIfam" id="TIGR02913">
    <property type="entry name" value="HAF_rpt"/>
    <property type="match status" value="2"/>
</dbReference>